<gene>
    <name evidence="3" type="ORF">KZ820_21155</name>
</gene>
<dbReference type="PANTHER" id="PTHR30203">
    <property type="entry name" value="OUTER MEMBRANE CATION EFFLUX PROTEIN"/>
    <property type="match status" value="1"/>
</dbReference>
<name>A0ABS7BUI4_9SPHN</name>
<sequence length="492" mass="51457">MSVDRADGWIPEQVRDDGRKTEGRSFLVTGRLATLGALLATAACSVAPAYVRPATPAPAAYKEAEGWQAAGTDVAPSGKWWEAFADPVLTGLEERVVAGNQDLAAAVARYDQARAVARQARADLFPEVGVSADVSRDRVSAGRPLALGSAAPYTVGTVGASLAYELDLFGRVRDSVRASRADAAASEADVAAVTLGLQAQLASIYFDMRGLDARIVLLRQTVEANARAYQLTDTRHSGGIASGIDVSRAQNLLASARAELSAVGVARQRDEHAIAVLLGEAPAGFTLAVEDRQLAPPAIPAGLPSTLLERRPDIAAAERRVAAANARIGVARSALFPSVTLGAAGGFEAARGSLLSASNGFWALGPLSAALAIFDGGRRRAGVQRARGEYDEAAASYRQTVLTAFREVEDALASQRLLAAQERDQRIAAEAAEHTRELALIRYRDGAADYLEVVTAQTAALDAERALLTVRSQQLQTATDLIRALGGGVAAG</sequence>
<keyword evidence="2" id="KW-0472">Membrane</keyword>
<organism evidence="3 4">
    <name type="scientific">Sphingomonas citri</name>
    <dbReference type="NCBI Taxonomy" id="2862499"/>
    <lineage>
        <taxon>Bacteria</taxon>
        <taxon>Pseudomonadati</taxon>
        <taxon>Pseudomonadota</taxon>
        <taxon>Alphaproteobacteria</taxon>
        <taxon>Sphingomonadales</taxon>
        <taxon>Sphingomonadaceae</taxon>
        <taxon>Sphingomonas</taxon>
    </lineage>
</organism>
<dbReference type="InterPro" id="IPR010131">
    <property type="entry name" value="MdtP/NodT-like"/>
</dbReference>
<keyword evidence="2" id="KW-1134">Transmembrane beta strand</keyword>
<dbReference type="SUPFAM" id="SSF56954">
    <property type="entry name" value="Outer membrane efflux proteins (OEP)"/>
    <property type="match status" value="1"/>
</dbReference>
<protein>
    <submittedName>
        <fullName evidence="3">Efflux transporter outer membrane subunit</fullName>
    </submittedName>
</protein>
<dbReference type="Gene3D" id="1.20.1600.10">
    <property type="entry name" value="Outer membrane efflux proteins (OEP)"/>
    <property type="match status" value="1"/>
</dbReference>
<dbReference type="InterPro" id="IPR003423">
    <property type="entry name" value="OMP_efflux"/>
</dbReference>
<dbReference type="NCBIfam" id="TIGR01845">
    <property type="entry name" value="outer_NodT"/>
    <property type="match status" value="1"/>
</dbReference>
<evidence type="ECO:0000313" key="4">
    <source>
        <dbReference type="Proteomes" id="UP000759103"/>
    </source>
</evidence>
<dbReference type="EMBL" id="JAHXZN010000017">
    <property type="protein sequence ID" value="MBW6533257.1"/>
    <property type="molecule type" value="Genomic_DNA"/>
</dbReference>
<dbReference type="Proteomes" id="UP000759103">
    <property type="component" value="Unassembled WGS sequence"/>
</dbReference>
<keyword evidence="2" id="KW-0812">Transmembrane</keyword>
<comment type="subcellular location">
    <subcellularLocation>
        <location evidence="2">Cell membrane</location>
        <topology evidence="2">Lipid-anchor</topology>
    </subcellularLocation>
</comment>
<dbReference type="Gene3D" id="2.20.200.10">
    <property type="entry name" value="Outer membrane efflux proteins (OEP)"/>
    <property type="match status" value="1"/>
</dbReference>
<proteinExistence type="inferred from homology"/>
<keyword evidence="2" id="KW-0564">Palmitate</keyword>
<dbReference type="Pfam" id="PF02321">
    <property type="entry name" value="OEP"/>
    <property type="match status" value="2"/>
</dbReference>
<evidence type="ECO:0000256" key="1">
    <source>
        <dbReference type="ARBA" id="ARBA00007613"/>
    </source>
</evidence>
<evidence type="ECO:0000313" key="3">
    <source>
        <dbReference type="EMBL" id="MBW6533257.1"/>
    </source>
</evidence>
<accession>A0ABS7BUI4</accession>
<keyword evidence="4" id="KW-1185">Reference proteome</keyword>
<keyword evidence="2" id="KW-0449">Lipoprotein</keyword>
<evidence type="ECO:0000256" key="2">
    <source>
        <dbReference type="RuleBase" id="RU362097"/>
    </source>
</evidence>
<comment type="similarity">
    <text evidence="1 2">Belongs to the outer membrane factor (OMF) (TC 1.B.17) family.</text>
</comment>
<dbReference type="PANTHER" id="PTHR30203:SF33">
    <property type="entry name" value="BLR4455 PROTEIN"/>
    <property type="match status" value="1"/>
</dbReference>
<reference evidence="3 4" key="1">
    <citation type="submission" date="2021-07" db="EMBL/GenBank/DDBJ databases">
        <title>Sphingomonas sp.</title>
        <authorList>
            <person name="Feng G."/>
            <person name="Li J."/>
            <person name="Pan M."/>
        </authorList>
    </citation>
    <scope>NUCLEOTIDE SEQUENCE [LARGE SCALE GENOMIC DNA]</scope>
    <source>
        <strain evidence="3 4">RRHST34</strain>
    </source>
</reference>
<comment type="caution">
    <text evidence="3">The sequence shown here is derived from an EMBL/GenBank/DDBJ whole genome shotgun (WGS) entry which is preliminary data.</text>
</comment>